<evidence type="ECO:0000313" key="1">
    <source>
        <dbReference type="EMBL" id="KAI5664903.1"/>
    </source>
</evidence>
<name>A0ACC0AV87_CATRO</name>
<keyword evidence="2" id="KW-1185">Reference proteome</keyword>
<sequence length="136" mass="15711">MVGGQRGDMLEMRRMIGQLSREVQTLQHKARVEARAEIPKGGCEIRNPPEGEFEDDIAELRRLKILFMIPWFVNSPSTRFHGFRQRDMSAEEYTTEFYTLSIRVGLNGTDEQLIARYVYGVKISIRDEMGLCVLVI</sequence>
<organism evidence="1 2">
    <name type="scientific">Catharanthus roseus</name>
    <name type="common">Madagascar periwinkle</name>
    <name type="synonym">Vinca rosea</name>
    <dbReference type="NCBI Taxonomy" id="4058"/>
    <lineage>
        <taxon>Eukaryota</taxon>
        <taxon>Viridiplantae</taxon>
        <taxon>Streptophyta</taxon>
        <taxon>Embryophyta</taxon>
        <taxon>Tracheophyta</taxon>
        <taxon>Spermatophyta</taxon>
        <taxon>Magnoliopsida</taxon>
        <taxon>eudicotyledons</taxon>
        <taxon>Gunneridae</taxon>
        <taxon>Pentapetalae</taxon>
        <taxon>asterids</taxon>
        <taxon>lamiids</taxon>
        <taxon>Gentianales</taxon>
        <taxon>Apocynaceae</taxon>
        <taxon>Rauvolfioideae</taxon>
        <taxon>Vinceae</taxon>
        <taxon>Catharanthinae</taxon>
        <taxon>Catharanthus</taxon>
    </lineage>
</organism>
<protein>
    <submittedName>
        <fullName evidence="1">Uncharacterized protein</fullName>
    </submittedName>
</protein>
<evidence type="ECO:0000313" key="2">
    <source>
        <dbReference type="Proteomes" id="UP001060085"/>
    </source>
</evidence>
<reference evidence="2" key="1">
    <citation type="journal article" date="2023" name="Nat. Plants">
        <title>Single-cell RNA sequencing provides a high-resolution roadmap for understanding the multicellular compartmentation of specialized metabolism.</title>
        <authorList>
            <person name="Sun S."/>
            <person name="Shen X."/>
            <person name="Li Y."/>
            <person name="Li Y."/>
            <person name="Wang S."/>
            <person name="Li R."/>
            <person name="Zhang H."/>
            <person name="Shen G."/>
            <person name="Guo B."/>
            <person name="Wei J."/>
            <person name="Xu J."/>
            <person name="St-Pierre B."/>
            <person name="Chen S."/>
            <person name="Sun C."/>
        </authorList>
    </citation>
    <scope>NUCLEOTIDE SEQUENCE [LARGE SCALE GENOMIC DNA]</scope>
</reference>
<proteinExistence type="predicted"/>
<comment type="caution">
    <text evidence="1">The sequence shown here is derived from an EMBL/GenBank/DDBJ whole genome shotgun (WGS) entry which is preliminary data.</text>
</comment>
<dbReference type="EMBL" id="CM044705">
    <property type="protein sequence ID" value="KAI5664903.1"/>
    <property type="molecule type" value="Genomic_DNA"/>
</dbReference>
<accession>A0ACC0AV87</accession>
<dbReference type="Proteomes" id="UP001060085">
    <property type="component" value="Linkage Group LG05"/>
</dbReference>
<gene>
    <name evidence="1" type="ORF">M9H77_24226</name>
</gene>